<dbReference type="InterPro" id="IPR036249">
    <property type="entry name" value="Thioredoxin-like_sf"/>
</dbReference>
<evidence type="ECO:0000256" key="1">
    <source>
        <dbReference type="ARBA" id="ARBA00007409"/>
    </source>
</evidence>
<dbReference type="Gene3D" id="1.20.1050.10">
    <property type="match status" value="1"/>
</dbReference>
<dbReference type="RefSeq" id="XP_069212070.1">
    <property type="nucleotide sequence ID" value="XM_069351684.1"/>
</dbReference>
<dbReference type="Pfam" id="PF00043">
    <property type="entry name" value="GST_C"/>
    <property type="match status" value="1"/>
</dbReference>
<keyword evidence="5" id="KW-0808">Transferase</keyword>
<evidence type="ECO:0000313" key="5">
    <source>
        <dbReference type="EMBL" id="KAL1412126.1"/>
    </source>
</evidence>
<dbReference type="SFLD" id="SFLDS00019">
    <property type="entry name" value="Glutathione_Transferase_(cytos"/>
    <property type="match status" value="1"/>
</dbReference>
<dbReference type="PROSITE" id="PS50404">
    <property type="entry name" value="GST_NTER"/>
    <property type="match status" value="1"/>
</dbReference>
<dbReference type="SFLD" id="SFLDG00358">
    <property type="entry name" value="Main_(cytGST)"/>
    <property type="match status" value="1"/>
</dbReference>
<dbReference type="EC" id="2.5.1.18" evidence="5"/>
<reference evidence="5 6" key="1">
    <citation type="submission" date="2023-08" db="EMBL/GenBank/DDBJ databases">
        <title>Annotated Genome Sequence of Vanrija albida AlHP1.</title>
        <authorList>
            <person name="Herzog R."/>
        </authorList>
    </citation>
    <scope>NUCLEOTIDE SEQUENCE [LARGE SCALE GENOMIC DNA]</scope>
    <source>
        <strain evidence="5 6">AlHP1</strain>
    </source>
</reference>
<gene>
    <name evidence="5" type="primary">GST2</name>
    <name evidence="5" type="ORF">Q8F55_003127</name>
</gene>
<dbReference type="Proteomes" id="UP001565368">
    <property type="component" value="Unassembled WGS sequence"/>
</dbReference>
<proteinExistence type="inferred from homology"/>
<evidence type="ECO:0000259" key="4">
    <source>
        <dbReference type="PROSITE" id="PS50405"/>
    </source>
</evidence>
<dbReference type="SUPFAM" id="SSF47616">
    <property type="entry name" value="GST C-terminal domain-like"/>
    <property type="match status" value="1"/>
</dbReference>
<dbReference type="PROSITE" id="PS50405">
    <property type="entry name" value="GST_CTER"/>
    <property type="match status" value="1"/>
</dbReference>
<dbReference type="GO" id="GO:0004364">
    <property type="term" value="F:glutathione transferase activity"/>
    <property type="evidence" value="ECO:0007669"/>
    <property type="project" value="UniProtKB-EC"/>
</dbReference>
<dbReference type="InterPro" id="IPR004046">
    <property type="entry name" value="GST_C"/>
</dbReference>
<comment type="caution">
    <text evidence="5">The sequence shown here is derived from an EMBL/GenBank/DDBJ whole genome shotgun (WGS) entry which is preliminary data.</text>
</comment>
<sequence>MAVPLGTVDIPPPAPPALGPSQAGQVDGQGAPKIHLYTGPTPNGHKVSIHLEELRAAYPELARTKLAYDVSAIDISTNAQKHPSFLAINPNGRIPAIVDDNFDAHNVFETASILLWLSENYDPEFKFTFKDAKLRSKALSWIFFAHGGVGPMQGQAHVFFRYAPIKIPFAIKRYVQEVERLYSVLEDGLALGAGDWLVGDKFSIADINVYPWVRSSYWAGVDIRQFPKLAAWVDRIAARPAVQAGLSVPSAGRGPVAQEEKDKAIADAHEWIAKADAELKALKK</sequence>
<evidence type="ECO:0000313" key="6">
    <source>
        <dbReference type="Proteomes" id="UP001565368"/>
    </source>
</evidence>
<feature type="domain" description="GST C-terminal" evidence="4">
    <location>
        <begin position="131"/>
        <end position="265"/>
    </location>
</feature>
<dbReference type="InterPro" id="IPR036282">
    <property type="entry name" value="Glutathione-S-Trfase_C_sf"/>
</dbReference>
<accession>A0ABR3QCN2</accession>
<dbReference type="InterPro" id="IPR010987">
    <property type="entry name" value="Glutathione-S-Trfase_C-like"/>
</dbReference>
<organism evidence="5 6">
    <name type="scientific">Vanrija albida</name>
    <dbReference type="NCBI Taxonomy" id="181172"/>
    <lineage>
        <taxon>Eukaryota</taxon>
        <taxon>Fungi</taxon>
        <taxon>Dikarya</taxon>
        <taxon>Basidiomycota</taxon>
        <taxon>Agaricomycotina</taxon>
        <taxon>Tremellomycetes</taxon>
        <taxon>Trichosporonales</taxon>
        <taxon>Trichosporonaceae</taxon>
        <taxon>Vanrija</taxon>
    </lineage>
</organism>
<dbReference type="InterPro" id="IPR040079">
    <property type="entry name" value="Glutathione_S-Trfase"/>
</dbReference>
<name>A0ABR3QCN2_9TREE</name>
<protein>
    <submittedName>
        <fullName evidence="5">Glutathione S-transferase 2</fullName>
        <ecNumber evidence="5">2.5.1.18</ecNumber>
    </submittedName>
</protein>
<dbReference type="Gene3D" id="3.40.30.10">
    <property type="entry name" value="Glutaredoxin"/>
    <property type="match status" value="1"/>
</dbReference>
<dbReference type="EMBL" id="JBBXJM010000002">
    <property type="protein sequence ID" value="KAL1412126.1"/>
    <property type="molecule type" value="Genomic_DNA"/>
</dbReference>
<dbReference type="PANTHER" id="PTHR44051:SF8">
    <property type="entry name" value="GLUTATHIONE S-TRANSFERASE GSTA"/>
    <property type="match status" value="1"/>
</dbReference>
<dbReference type="InterPro" id="IPR004045">
    <property type="entry name" value="Glutathione_S-Trfase_N"/>
</dbReference>
<dbReference type="CDD" id="cd03048">
    <property type="entry name" value="GST_N_Ure2p_like"/>
    <property type="match status" value="1"/>
</dbReference>
<keyword evidence="6" id="KW-1185">Reference proteome</keyword>
<evidence type="ECO:0000259" key="3">
    <source>
        <dbReference type="PROSITE" id="PS50404"/>
    </source>
</evidence>
<evidence type="ECO:0000256" key="2">
    <source>
        <dbReference type="SAM" id="MobiDB-lite"/>
    </source>
</evidence>
<dbReference type="SUPFAM" id="SSF52833">
    <property type="entry name" value="Thioredoxin-like"/>
    <property type="match status" value="1"/>
</dbReference>
<dbReference type="GeneID" id="95984170"/>
<dbReference type="SFLD" id="SFLDG01151">
    <property type="entry name" value="Main.2:_Nu-like"/>
    <property type="match status" value="1"/>
</dbReference>
<dbReference type="Pfam" id="PF13409">
    <property type="entry name" value="GST_N_2"/>
    <property type="match status" value="1"/>
</dbReference>
<dbReference type="PANTHER" id="PTHR44051">
    <property type="entry name" value="GLUTATHIONE S-TRANSFERASE-RELATED"/>
    <property type="match status" value="1"/>
</dbReference>
<comment type="similarity">
    <text evidence="1">Belongs to the GST superfamily.</text>
</comment>
<feature type="region of interest" description="Disordered" evidence="2">
    <location>
        <begin position="1"/>
        <end position="32"/>
    </location>
</feature>
<feature type="domain" description="GST N-terminal" evidence="3">
    <location>
        <begin position="31"/>
        <end position="125"/>
    </location>
</feature>